<gene>
    <name evidence="1" type="ORF">BS47DRAFT_479563</name>
</gene>
<dbReference type="EMBL" id="MU129130">
    <property type="protein sequence ID" value="KAF9505951.1"/>
    <property type="molecule type" value="Genomic_DNA"/>
</dbReference>
<name>A0A9P6AJD9_9AGAM</name>
<accession>A0A9P6AJD9</accession>
<reference evidence="1" key="1">
    <citation type="journal article" date="2020" name="Nat. Commun.">
        <title>Large-scale genome sequencing of mycorrhizal fungi provides insights into the early evolution of symbiotic traits.</title>
        <authorList>
            <person name="Miyauchi S."/>
            <person name="Kiss E."/>
            <person name="Kuo A."/>
            <person name="Drula E."/>
            <person name="Kohler A."/>
            <person name="Sanchez-Garcia M."/>
            <person name="Morin E."/>
            <person name="Andreopoulos B."/>
            <person name="Barry K.W."/>
            <person name="Bonito G."/>
            <person name="Buee M."/>
            <person name="Carver A."/>
            <person name="Chen C."/>
            <person name="Cichocki N."/>
            <person name="Clum A."/>
            <person name="Culley D."/>
            <person name="Crous P.W."/>
            <person name="Fauchery L."/>
            <person name="Girlanda M."/>
            <person name="Hayes R.D."/>
            <person name="Keri Z."/>
            <person name="LaButti K."/>
            <person name="Lipzen A."/>
            <person name="Lombard V."/>
            <person name="Magnuson J."/>
            <person name="Maillard F."/>
            <person name="Murat C."/>
            <person name="Nolan M."/>
            <person name="Ohm R.A."/>
            <person name="Pangilinan J."/>
            <person name="Pereira M.F."/>
            <person name="Perotto S."/>
            <person name="Peter M."/>
            <person name="Pfister S."/>
            <person name="Riley R."/>
            <person name="Sitrit Y."/>
            <person name="Stielow J.B."/>
            <person name="Szollosi G."/>
            <person name="Zifcakova L."/>
            <person name="Stursova M."/>
            <person name="Spatafora J.W."/>
            <person name="Tedersoo L."/>
            <person name="Vaario L.M."/>
            <person name="Yamada A."/>
            <person name="Yan M."/>
            <person name="Wang P."/>
            <person name="Xu J."/>
            <person name="Bruns T."/>
            <person name="Baldrian P."/>
            <person name="Vilgalys R."/>
            <person name="Dunand C."/>
            <person name="Henrissat B."/>
            <person name="Grigoriev I.V."/>
            <person name="Hibbett D."/>
            <person name="Nagy L.G."/>
            <person name="Martin F.M."/>
        </authorList>
    </citation>
    <scope>NUCLEOTIDE SEQUENCE</scope>
    <source>
        <strain evidence="1">UP504</strain>
    </source>
</reference>
<evidence type="ECO:0000313" key="1">
    <source>
        <dbReference type="EMBL" id="KAF9505951.1"/>
    </source>
</evidence>
<organism evidence="1 2">
    <name type="scientific">Hydnum rufescens UP504</name>
    <dbReference type="NCBI Taxonomy" id="1448309"/>
    <lineage>
        <taxon>Eukaryota</taxon>
        <taxon>Fungi</taxon>
        <taxon>Dikarya</taxon>
        <taxon>Basidiomycota</taxon>
        <taxon>Agaricomycotina</taxon>
        <taxon>Agaricomycetes</taxon>
        <taxon>Cantharellales</taxon>
        <taxon>Hydnaceae</taxon>
        <taxon>Hydnum</taxon>
    </lineage>
</organism>
<sequence>MVKSHNLWSTCYFWSCANSQWFQYVAVLSEVGDDSSKLPRFEVSSLESTMAHAMQNTVLDEKTHRPIAFSPVQCMIGFALSSPGAWLSSNVWYGRESGDRTLVSPGRSERVLLSWEWRFTACLYFNGGGKTSYSRFFLSYQRRKRLRCILNLSCHLLLVKTIVVVELHPIHRFLSKSASSNWQHHNTRHLMT</sequence>
<comment type="caution">
    <text evidence="1">The sequence shown here is derived from an EMBL/GenBank/DDBJ whole genome shotgun (WGS) entry which is preliminary data.</text>
</comment>
<protein>
    <submittedName>
        <fullName evidence="1">Uncharacterized protein</fullName>
    </submittedName>
</protein>
<dbReference type="Proteomes" id="UP000886523">
    <property type="component" value="Unassembled WGS sequence"/>
</dbReference>
<dbReference type="AlphaFoldDB" id="A0A9P6AJD9"/>
<evidence type="ECO:0000313" key="2">
    <source>
        <dbReference type="Proteomes" id="UP000886523"/>
    </source>
</evidence>
<keyword evidence="2" id="KW-1185">Reference proteome</keyword>
<proteinExistence type="predicted"/>